<organism evidence="7 8">
    <name type="scientific">Penstemon smallii</name>
    <dbReference type="NCBI Taxonomy" id="265156"/>
    <lineage>
        <taxon>Eukaryota</taxon>
        <taxon>Viridiplantae</taxon>
        <taxon>Streptophyta</taxon>
        <taxon>Embryophyta</taxon>
        <taxon>Tracheophyta</taxon>
        <taxon>Spermatophyta</taxon>
        <taxon>Magnoliopsida</taxon>
        <taxon>eudicotyledons</taxon>
        <taxon>Gunneridae</taxon>
        <taxon>Pentapetalae</taxon>
        <taxon>asterids</taxon>
        <taxon>lamiids</taxon>
        <taxon>Lamiales</taxon>
        <taxon>Plantaginaceae</taxon>
        <taxon>Cheloneae</taxon>
        <taxon>Penstemon</taxon>
    </lineage>
</organism>
<dbReference type="PRINTS" id="PR00404">
    <property type="entry name" value="MADSDOMAIN"/>
</dbReference>
<accession>A0ABD3TAG2</accession>
<dbReference type="GO" id="GO:0005634">
    <property type="term" value="C:nucleus"/>
    <property type="evidence" value="ECO:0007669"/>
    <property type="project" value="UniProtKB-SubCell"/>
</dbReference>
<evidence type="ECO:0000313" key="7">
    <source>
        <dbReference type="EMBL" id="KAL3833621.1"/>
    </source>
</evidence>
<dbReference type="SUPFAM" id="SSF55455">
    <property type="entry name" value="SRF-like"/>
    <property type="match status" value="1"/>
</dbReference>
<dbReference type="EMBL" id="JBJXBP010000004">
    <property type="protein sequence ID" value="KAL3833621.1"/>
    <property type="molecule type" value="Genomic_DNA"/>
</dbReference>
<evidence type="ECO:0000256" key="4">
    <source>
        <dbReference type="ARBA" id="ARBA00023163"/>
    </source>
</evidence>
<dbReference type="InterPro" id="IPR002100">
    <property type="entry name" value="TF_MADSbox"/>
</dbReference>
<dbReference type="GO" id="GO:0003677">
    <property type="term" value="F:DNA binding"/>
    <property type="evidence" value="ECO:0007669"/>
    <property type="project" value="UniProtKB-KW"/>
</dbReference>
<dbReference type="PANTHER" id="PTHR11945:SF776">
    <property type="entry name" value="AGAMOUS-LIKE 50-RELATED"/>
    <property type="match status" value="1"/>
</dbReference>
<evidence type="ECO:0000259" key="6">
    <source>
        <dbReference type="PROSITE" id="PS50066"/>
    </source>
</evidence>
<keyword evidence="5" id="KW-0539">Nucleus</keyword>
<dbReference type="Pfam" id="PF00319">
    <property type="entry name" value="SRF-TF"/>
    <property type="match status" value="1"/>
</dbReference>
<gene>
    <name evidence="7" type="ORF">ACJIZ3_008357</name>
</gene>
<keyword evidence="2" id="KW-0805">Transcription regulation</keyword>
<evidence type="ECO:0000256" key="3">
    <source>
        <dbReference type="ARBA" id="ARBA00023125"/>
    </source>
</evidence>
<dbReference type="SMART" id="SM00432">
    <property type="entry name" value="MADS"/>
    <property type="match status" value="1"/>
</dbReference>
<dbReference type="FunFam" id="3.40.1810.10:FF:000006">
    <property type="entry name" value="Agamous-like MADS-box protein AGL62"/>
    <property type="match status" value="1"/>
</dbReference>
<dbReference type="Proteomes" id="UP001634393">
    <property type="component" value="Unassembled WGS sequence"/>
</dbReference>
<keyword evidence="4" id="KW-0804">Transcription</keyword>
<comment type="subcellular location">
    <subcellularLocation>
        <location evidence="1">Nucleus</location>
    </subcellularLocation>
</comment>
<dbReference type="PROSITE" id="PS50066">
    <property type="entry name" value="MADS_BOX_2"/>
    <property type="match status" value="1"/>
</dbReference>
<keyword evidence="8" id="KW-1185">Reference proteome</keyword>
<proteinExistence type="predicted"/>
<keyword evidence="3" id="KW-0238">DNA-binding</keyword>
<reference evidence="7 8" key="1">
    <citation type="submission" date="2024-12" db="EMBL/GenBank/DDBJ databases">
        <title>The unique morphological basis and parallel evolutionary history of personate flowers in Penstemon.</title>
        <authorList>
            <person name="Depatie T.H."/>
            <person name="Wessinger C.A."/>
        </authorList>
    </citation>
    <scope>NUCLEOTIDE SEQUENCE [LARGE SCALE GENOMIC DNA]</scope>
    <source>
        <strain evidence="7">WTNN_2</strain>
        <tissue evidence="7">Leaf</tissue>
    </source>
</reference>
<dbReference type="Gene3D" id="3.40.1810.10">
    <property type="entry name" value="Transcription factor, MADS-box"/>
    <property type="match status" value="1"/>
</dbReference>
<sequence>MEISDNASKKTMGRQKIEIIKIKNKTRLQVTFTKRRLGLFKKASELSVLCGAKIAILVQSPGGKIFTFGNPSVESVLHSFQTGRMNFSPGFGNFDSRCKYDEAVRKLERENMIKNRMKEKFEEEGSSNKFWWDKSIEGLELHELEEYLEALEGLKGNVLDRVTNYTSWANCSSSSNLLAYSNSDDKYYNGFIGS</sequence>
<protein>
    <recommendedName>
        <fullName evidence="6">MADS-box domain-containing protein</fullName>
    </recommendedName>
</protein>
<comment type="caution">
    <text evidence="7">The sequence shown here is derived from an EMBL/GenBank/DDBJ whole genome shotgun (WGS) entry which is preliminary data.</text>
</comment>
<evidence type="ECO:0000313" key="8">
    <source>
        <dbReference type="Proteomes" id="UP001634393"/>
    </source>
</evidence>
<name>A0ABD3TAG2_9LAMI</name>
<dbReference type="AlphaFoldDB" id="A0ABD3TAG2"/>
<dbReference type="PANTHER" id="PTHR11945">
    <property type="entry name" value="MADS BOX PROTEIN"/>
    <property type="match status" value="1"/>
</dbReference>
<evidence type="ECO:0000256" key="2">
    <source>
        <dbReference type="ARBA" id="ARBA00023015"/>
    </source>
</evidence>
<evidence type="ECO:0000256" key="5">
    <source>
        <dbReference type="ARBA" id="ARBA00023242"/>
    </source>
</evidence>
<dbReference type="InterPro" id="IPR036879">
    <property type="entry name" value="TF_MADSbox_sf"/>
</dbReference>
<feature type="domain" description="MADS-box" evidence="6">
    <location>
        <begin position="12"/>
        <end position="72"/>
    </location>
</feature>
<evidence type="ECO:0000256" key="1">
    <source>
        <dbReference type="ARBA" id="ARBA00004123"/>
    </source>
</evidence>